<protein>
    <recommendedName>
        <fullName evidence="7">Transmembrane 9 superfamily member</fullName>
    </recommendedName>
</protein>
<dbReference type="PANTHER" id="PTHR10766:SF111">
    <property type="entry name" value="TRANSMEMBRANE 9 SUPERFAMILY MEMBER 2"/>
    <property type="match status" value="1"/>
</dbReference>
<keyword evidence="9" id="KW-1185">Reference proteome</keyword>
<comment type="similarity">
    <text evidence="2 7">Belongs to the nonaspanin (TM9SF) (TC 9.A.2) family.</text>
</comment>
<feature type="transmembrane region" description="Helical" evidence="7">
    <location>
        <begin position="264"/>
        <end position="285"/>
    </location>
</feature>
<dbReference type="PANTHER" id="PTHR10766">
    <property type="entry name" value="TRANSMEMBRANE 9 SUPERFAMILY PROTEIN"/>
    <property type="match status" value="1"/>
</dbReference>
<dbReference type="Pfam" id="PF02990">
    <property type="entry name" value="EMP70"/>
    <property type="match status" value="1"/>
</dbReference>
<gene>
    <name evidence="8" type="ORF">T552_02880</name>
</gene>
<evidence type="ECO:0000256" key="3">
    <source>
        <dbReference type="ARBA" id="ARBA00022692"/>
    </source>
</evidence>
<evidence type="ECO:0000256" key="5">
    <source>
        <dbReference type="ARBA" id="ARBA00022989"/>
    </source>
</evidence>
<evidence type="ECO:0000313" key="9">
    <source>
        <dbReference type="Proteomes" id="UP000054454"/>
    </source>
</evidence>
<keyword evidence="3 7" id="KW-0812">Transmembrane</keyword>
<feature type="transmembrane region" description="Helical" evidence="7">
    <location>
        <begin position="361"/>
        <end position="381"/>
    </location>
</feature>
<keyword evidence="5 7" id="KW-1133">Transmembrane helix</keyword>
<feature type="chain" id="PRO_5007356190" description="Transmembrane 9 superfamily member" evidence="7">
    <location>
        <begin position="18"/>
        <end position="627"/>
    </location>
</feature>
<dbReference type="Proteomes" id="UP000054454">
    <property type="component" value="Unassembled WGS sequence"/>
</dbReference>
<feature type="transmembrane region" description="Helical" evidence="7">
    <location>
        <begin position="393"/>
        <end position="422"/>
    </location>
</feature>
<comment type="caution">
    <text evidence="8">The sequence shown here is derived from an EMBL/GenBank/DDBJ whole genome shotgun (WGS) entry which is preliminary data.</text>
</comment>
<feature type="transmembrane region" description="Helical" evidence="7">
    <location>
        <begin position="554"/>
        <end position="576"/>
    </location>
</feature>
<reference evidence="9" key="1">
    <citation type="journal article" date="2016" name="Nat. Commun.">
        <title>Genome analysis of three Pneumocystis species reveals adaptation mechanisms to life exclusively in mammalian hosts.</title>
        <authorList>
            <person name="Ma L."/>
            <person name="Chen Z."/>
            <person name="Huang D.W."/>
            <person name="Kutty G."/>
            <person name="Ishihara M."/>
            <person name="Wang H."/>
            <person name="Abouelleil A."/>
            <person name="Bishop L."/>
            <person name="Davey E."/>
            <person name="Deng R."/>
            <person name="Deng X."/>
            <person name="Fan L."/>
            <person name="Fantoni G."/>
            <person name="Fitzgerald M."/>
            <person name="Gogineni E."/>
            <person name="Goldberg J.M."/>
            <person name="Handley G."/>
            <person name="Hu X."/>
            <person name="Huber C."/>
            <person name="Jiao X."/>
            <person name="Jones K."/>
            <person name="Levin J.Z."/>
            <person name="Liu Y."/>
            <person name="Macdonald P."/>
            <person name="Melnikov A."/>
            <person name="Raley C."/>
            <person name="Sassi M."/>
            <person name="Sherman B.T."/>
            <person name="Song X."/>
            <person name="Sykes S."/>
            <person name="Tran B."/>
            <person name="Walsh L."/>
            <person name="Xia Y."/>
            <person name="Yang J."/>
            <person name="Young S."/>
            <person name="Zeng Q."/>
            <person name="Zheng X."/>
            <person name="Stephens R."/>
            <person name="Nusbaum C."/>
            <person name="Birren B.W."/>
            <person name="Azadi P."/>
            <person name="Lempicki R.A."/>
            <person name="Cuomo C.A."/>
            <person name="Kovacs J.A."/>
        </authorList>
    </citation>
    <scope>NUCLEOTIDE SEQUENCE [LARGE SCALE GENOMIC DNA]</scope>
    <source>
        <strain evidence="9">B80</strain>
    </source>
</reference>
<dbReference type="GO" id="GO:0007034">
    <property type="term" value="P:vacuolar transport"/>
    <property type="evidence" value="ECO:0007669"/>
    <property type="project" value="TreeGrafter"/>
</dbReference>
<feature type="transmembrane region" description="Helical" evidence="7">
    <location>
        <begin position="328"/>
        <end position="355"/>
    </location>
</feature>
<evidence type="ECO:0000256" key="4">
    <source>
        <dbReference type="ARBA" id="ARBA00022729"/>
    </source>
</evidence>
<dbReference type="GO" id="GO:0016020">
    <property type="term" value="C:membrane"/>
    <property type="evidence" value="ECO:0007669"/>
    <property type="project" value="UniProtKB-SubCell"/>
</dbReference>
<name>A0A0W4ZDD5_PNEC8</name>
<evidence type="ECO:0000256" key="7">
    <source>
        <dbReference type="RuleBase" id="RU363079"/>
    </source>
</evidence>
<evidence type="ECO:0000256" key="2">
    <source>
        <dbReference type="ARBA" id="ARBA00005227"/>
    </source>
</evidence>
<feature type="signal peptide" evidence="7">
    <location>
        <begin position="1"/>
        <end position="17"/>
    </location>
</feature>
<feature type="transmembrane region" description="Helical" evidence="7">
    <location>
        <begin position="588"/>
        <end position="617"/>
    </location>
</feature>
<dbReference type="InterPro" id="IPR004240">
    <property type="entry name" value="EMP70"/>
</dbReference>
<dbReference type="AlphaFoldDB" id="A0A0W4ZDD5"/>
<dbReference type="GO" id="GO:0072657">
    <property type="term" value="P:protein localization to membrane"/>
    <property type="evidence" value="ECO:0007669"/>
    <property type="project" value="TreeGrafter"/>
</dbReference>
<comment type="subcellular location">
    <subcellularLocation>
        <location evidence="1">Membrane</location>
        <topology evidence="1">Multi-pass membrane protein</topology>
    </subcellularLocation>
</comment>
<sequence length="627" mass="72293">MTLILCIIFYFFGIINAIYLPGVAPKGYHKEEKVPLTVNSLSPMAGPMPGSVLQYYKNVYMYDYYDERFHFCNKKGAKALKESLGSIIFGDRIFTSDFEIFMAKNETCKVLCLATIPLSDIGFVAERIKENYGMNWFIDGLPAVGEDPLYADGKIYSLGFPLGNIKEMENIIEINNHYRIIIEYHKLKNEIYRVVGVTVIPLSKISAIGINGTGNCSNQEPYVLDESKNNSIVYTYDVLWKESDVTWATRWDKYLHVYSPRIHWLNLFTSSVIVFFLIGMVMTVLTRTLHKDIMRYNSDFFDQEDFQEDSGWKLVYGDVFRIPKHSMLLSIILGNGTQLFLMTIVTIFFAMLGFLSPSNRGSLGTFMIVLYFFFAFFSGYVSSSMYKSLGGEFWLKNAICAPIFVPGIVFLMFFLLNLVLIFAQSSGVVPLKTMFVIITLWFLVSVPLSIVGSFFGFRAKPFSHPVKTNQIPRQIPSQASYMKFLPSFFVGGILPFGAIFVEFYFVLNSIWFSNIYYIFGFLFICYIIMVLTCSTVTILMIYMQLCSENYHWWWRSFSIGGSPSFYVFINFLLFWFSRIRLSSFTSHILYLGYSLLLTFLFFILTGTIGFFSSYFFVRKIYNSIKID</sequence>
<feature type="transmembrane region" description="Helical" evidence="7">
    <location>
        <begin position="484"/>
        <end position="505"/>
    </location>
</feature>
<dbReference type="EMBL" id="LFVZ01000013">
    <property type="protein sequence ID" value="KTW26399.1"/>
    <property type="molecule type" value="Genomic_DNA"/>
</dbReference>
<dbReference type="RefSeq" id="XP_018224847.1">
    <property type="nucleotide sequence ID" value="XM_018371406.1"/>
</dbReference>
<proteinExistence type="inferred from homology"/>
<keyword evidence="4 7" id="KW-0732">Signal</keyword>
<dbReference type="GeneID" id="28937609"/>
<evidence type="ECO:0000256" key="6">
    <source>
        <dbReference type="ARBA" id="ARBA00023136"/>
    </source>
</evidence>
<evidence type="ECO:0000256" key="1">
    <source>
        <dbReference type="ARBA" id="ARBA00004141"/>
    </source>
</evidence>
<dbReference type="OrthoDB" id="1666796at2759"/>
<dbReference type="VEuPathDB" id="FungiDB:T552_02880"/>
<accession>A0A0W4ZDD5</accession>
<feature type="transmembrane region" description="Helical" evidence="7">
    <location>
        <begin position="517"/>
        <end position="542"/>
    </location>
</feature>
<organism evidence="8 9">
    <name type="scientific">Pneumocystis carinii (strain B80)</name>
    <name type="common">Rat pneumocystis pneumonia agent</name>
    <name type="synonym">Pneumocystis carinii f. sp. carinii</name>
    <dbReference type="NCBI Taxonomy" id="1408658"/>
    <lineage>
        <taxon>Eukaryota</taxon>
        <taxon>Fungi</taxon>
        <taxon>Dikarya</taxon>
        <taxon>Ascomycota</taxon>
        <taxon>Taphrinomycotina</taxon>
        <taxon>Pneumocystomycetes</taxon>
        <taxon>Pneumocystaceae</taxon>
        <taxon>Pneumocystis</taxon>
    </lineage>
</organism>
<feature type="transmembrane region" description="Helical" evidence="7">
    <location>
        <begin position="434"/>
        <end position="457"/>
    </location>
</feature>
<dbReference type="GO" id="GO:0005737">
    <property type="term" value="C:cytoplasm"/>
    <property type="evidence" value="ECO:0007669"/>
    <property type="project" value="UniProtKB-ARBA"/>
</dbReference>
<keyword evidence="6 7" id="KW-0472">Membrane</keyword>
<evidence type="ECO:0000313" key="8">
    <source>
        <dbReference type="EMBL" id="KTW26399.1"/>
    </source>
</evidence>